<proteinExistence type="predicted"/>
<evidence type="ECO:0000256" key="2">
    <source>
        <dbReference type="ARBA" id="ARBA00022679"/>
    </source>
</evidence>
<evidence type="ECO:0000259" key="4">
    <source>
        <dbReference type="SMART" id="SM01317"/>
    </source>
</evidence>
<evidence type="ECO:0000256" key="1">
    <source>
        <dbReference type="ARBA" id="ARBA00022553"/>
    </source>
</evidence>
<accession>A0A939BUV9</accession>
<dbReference type="InterPro" id="IPR016122">
    <property type="entry name" value="SpoOB_C"/>
</dbReference>
<dbReference type="Gene3D" id="3.30.565.30">
    <property type="entry name" value="Sporulation initiation phosphotransferase B (SpoOB), C-terminal domain"/>
    <property type="match status" value="1"/>
</dbReference>
<dbReference type="AlphaFoldDB" id="A0A939BUV9"/>
<dbReference type="InterPro" id="IPR016120">
    <property type="entry name" value="Sig_transdc_His_kin_SpoOB"/>
</dbReference>
<evidence type="ECO:0000313" key="5">
    <source>
        <dbReference type="EMBL" id="MBM7590011.1"/>
    </source>
</evidence>
<dbReference type="Pfam" id="PF14682">
    <property type="entry name" value="SPOB_ab"/>
    <property type="match status" value="1"/>
</dbReference>
<feature type="domain" description="Sporulation initiation phosphotransferase B C-terminal" evidence="4">
    <location>
        <begin position="67"/>
        <end position="186"/>
    </location>
</feature>
<dbReference type="GO" id="GO:0000155">
    <property type="term" value="F:phosphorelay sensor kinase activity"/>
    <property type="evidence" value="ECO:0007669"/>
    <property type="project" value="InterPro"/>
</dbReference>
<reference evidence="5" key="1">
    <citation type="submission" date="2021-01" db="EMBL/GenBank/DDBJ databases">
        <title>Genomic Encyclopedia of Type Strains, Phase IV (KMG-IV): sequencing the most valuable type-strain genomes for metagenomic binning, comparative biology and taxonomic classification.</title>
        <authorList>
            <person name="Goeker M."/>
        </authorList>
    </citation>
    <scope>NUCLEOTIDE SEQUENCE</scope>
    <source>
        <strain evidence="5">DSM 25523</strain>
    </source>
</reference>
<dbReference type="EC" id="2.7.-.-" evidence="5"/>
<comment type="caution">
    <text evidence="5">The sequence shown here is derived from an EMBL/GenBank/DDBJ whole genome shotgun (WGS) entry which is preliminary data.</text>
</comment>
<dbReference type="Pfam" id="PF14689">
    <property type="entry name" value="SPOB_a"/>
    <property type="match status" value="1"/>
</dbReference>
<dbReference type="SUPFAM" id="SSF55890">
    <property type="entry name" value="Sporulation response regulatory protein Spo0B"/>
    <property type="match status" value="1"/>
</dbReference>
<dbReference type="InterPro" id="IPR037100">
    <property type="entry name" value="Spo0B_C_sf"/>
</dbReference>
<dbReference type="RefSeq" id="WP_204517718.1">
    <property type="nucleotide sequence ID" value="NZ_BAABIN010000007.1"/>
</dbReference>
<dbReference type="EMBL" id="JAFBEB010000004">
    <property type="protein sequence ID" value="MBM7590011.1"/>
    <property type="molecule type" value="Genomic_DNA"/>
</dbReference>
<protein>
    <submittedName>
        <fullName evidence="5">Stage 0 sporulation protein B (Sporulation initiation phosphotransferase)</fullName>
        <ecNumber evidence="5">2.7.-.-</ecNumber>
    </submittedName>
</protein>
<name>A0A939BUV9_9BACL</name>
<gene>
    <name evidence="5" type="ORF">JOD01_001612</name>
</gene>
<evidence type="ECO:0000313" key="6">
    <source>
        <dbReference type="Proteomes" id="UP000717624"/>
    </source>
</evidence>
<dbReference type="InterPro" id="IPR039506">
    <property type="entry name" value="SPOB_a"/>
</dbReference>
<organism evidence="5 6">
    <name type="scientific">Brevibacillus fulvus</name>
    <dbReference type="NCBI Taxonomy" id="1125967"/>
    <lineage>
        <taxon>Bacteria</taxon>
        <taxon>Bacillati</taxon>
        <taxon>Bacillota</taxon>
        <taxon>Bacilli</taxon>
        <taxon>Bacillales</taxon>
        <taxon>Paenibacillaceae</taxon>
        <taxon>Brevibacillus</taxon>
    </lineage>
</organism>
<keyword evidence="3" id="KW-0418">Kinase</keyword>
<dbReference type="SMART" id="SM01317">
    <property type="entry name" value="SPOB_ab"/>
    <property type="match status" value="1"/>
</dbReference>
<keyword evidence="2 5" id="KW-0808">Transferase</keyword>
<sequence>MKGEQNIFTHQTDLLLTLLNRQRHDWMNHLQVLLGYLKLGRPEQGEEYLKRVTELLNHESSLSRINCSALSVFFQTFNALHDDLVLTVELANQVDLSLVEKDKQELFAVITQIVLLAKQHLVKDAFETKHMTVTLLEWEQRIVFRFKLDGMISESGNLEVEKLMERSKQSATEVIDWMRTSNEWRLEIGFPLVAKMR</sequence>
<evidence type="ECO:0000256" key="3">
    <source>
        <dbReference type="ARBA" id="ARBA00022777"/>
    </source>
</evidence>
<dbReference type="Proteomes" id="UP000717624">
    <property type="component" value="Unassembled WGS sequence"/>
</dbReference>
<keyword evidence="1" id="KW-0597">Phosphoprotein</keyword>
<keyword evidence="6" id="KW-1185">Reference proteome</keyword>
<dbReference type="Gene3D" id="1.10.287.130">
    <property type="match status" value="1"/>
</dbReference>